<name>A0A4R5AX31_9ACTN</name>
<dbReference type="Gene3D" id="1.10.10.2840">
    <property type="entry name" value="PucR C-terminal helix-turn-helix domain"/>
    <property type="match status" value="1"/>
</dbReference>
<gene>
    <name evidence="3" type="ORF">E1293_27060</name>
</gene>
<dbReference type="InterPro" id="IPR051448">
    <property type="entry name" value="CdaR-like_regulators"/>
</dbReference>
<dbReference type="Pfam" id="PF25906">
    <property type="entry name" value="PucR-like_N"/>
    <property type="match status" value="1"/>
</dbReference>
<sequence length="399" mass="44131">MTGTLAGRGRRPGPIPPQVIAILSAELPTLAEEIIAEVQRSVPEYGRQDGAPKPPVFRITVEQAMTAFVDQVSGGRDSYERRDELCRELGRSEAYQGRSLDALQAAYRVGVQVAWRRMAHVGRMRRLPSGVMTRLADALFAYIDELASLSVEGYLEAQSSADEQSGAHRRLLRLLLRPGTPGGALAEPAQAAGWRVPDEVTMVALPARARCVQEELDEDVLADLGDAEPHLLIPGRYDTGRAQMLRGALPDRRAAVGLTVPLAEAADSLRWARQALALVDAGVLEDGGPTLCERHLLELWLLSDRALLDQLARRELAVLAGMTRSRRMRMTETLGAWLEAQGNAVEAARMLRLHPQTVRYRMRQISETFDEQLADPAARFVLDAVLRAHRLRERRPSLR</sequence>
<dbReference type="PANTHER" id="PTHR33744">
    <property type="entry name" value="CARBOHYDRATE DIACID REGULATOR"/>
    <property type="match status" value="1"/>
</dbReference>
<reference evidence="3 4" key="1">
    <citation type="submission" date="2019-03" db="EMBL/GenBank/DDBJ databases">
        <title>Draft genome sequences of novel Actinobacteria.</title>
        <authorList>
            <person name="Sahin N."/>
            <person name="Ay H."/>
            <person name="Saygin H."/>
        </authorList>
    </citation>
    <scope>NUCLEOTIDE SEQUENCE [LARGE SCALE GENOMIC DNA]</scope>
    <source>
        <strain evidence="3 4">DSM 45941</strain>
    </source>
</reference>
<dbReference type="Proteomes" id="UP000295578">
    <property type="component" value="Unassembled WGS sequence"/>
</dbReference>
<dbReference type="EMBL" id="SMKY01000144">
    <property type="protein sequence ID" value="TDD76569.1"/>
    <property type="molecule type" value="Genomic_DNA"/>
</dbReference>
<dbReference type="InterPro" id="IPR042070">
    <property type="entry name" value="PucR_C-HTH_sf"/>
</dbReference>
<dbReference type="AlphaFoldDB" id="A0A4R5AX31"/>
<keyword evidence="4" id="KW-1185">Reference proteome</keyword>
<evidence type="ECO:0000313" key="3">
    <source>
        <dbReference type="EMBL" id="TDD76569.1"/>
    </source>
</evidence>
<accession>A0A4R5AX31</accession>
<evidence type="ECO:0000259" key="2">
    <source>
        <dbReference type="Pfam" id="PF25906"/>
    </source>
</evidence>
<dbReference type="InterPro" id="IPR025736">
    <property type="entry name" value="PucR_C-HTH_dom"/>
</dbReference>
<evidence type="ECO:0000259" key="1">
    <source>
        <dbReference type="Pfam" id="PF13556"/>
    </source>
</evidence>
<dbReference type="PANTHER" id="PTHR33744:SF1">
    <property type="entry name" value="DNA-BINDING TRANSCRIPTIONAL ACTIVATOR ADER"/>
    <property type="match status" value="1"/>
</dbReference>
<dbReference type="OrthoDB" id="3449988at2"/>
<feature type="domain" description="PucR-like N-terminal" evidence="2">
    <location>
        <begin position="15"/>
        <end position="176"/>
    </location>
</feature>
<protein>
    <submittedName>
        <fullName evidence="3">PucR family transcriptional regulator</fullName>
    </submittedName>
</protein>
<dbReference type="InterPro" id="IPR058663">
    <property type="entry name" value="PucR-like_N"/>
</dbReference>
<feature type="domain" description="PucR C-terminal helix-turn-helix" evidence="1">
    <location>
        <begin position="331"/>
        <end position="388"/>
    </location>
</feature>
<comment type="caution">
    <text evidence="3">The sequence shown here is derived from an EMBL/GenBank/DDBJ whole genome shotgun (WGS) entry which is preliminary data.</text>
</comment>
<evidence type="ECO:0000313" key="4">
    <source>
        <dbReference type="Proteomes" id="UP000295578"/>
    </source>
</evidence>
<organism evidence="3 4">
    <name type="scientific">Actinomadura darangshiensis</name>
    <dbReference type="NCBI Taxonomy" id="705336"/>
    <lineage>
        <taxon>Bacteria</taxon>
        <taxon>Bacillati</taxon>
        <taxon>Actinomycetota</taxon>
        <taxon>Actinomycetes</taxon>
        <taxon>Streptosporangiales</taxon>
        <taxon>Thermomonosporaceae</taxon>
        <taxon>Actinomadura</taxon>
    </lineage>
</organism>
<dbReference type="Pfam" id="PF13556">
    <property type="entry name" value="HTH_30"/>
    <property type="match status" value="1"/>
</dbReference>
<proteinExistence type="predicted"/>